<dbReference type="InterPro" id="IPR029052">
    <property type="entry name" value="Metallo-depent_PP-like"/>
</dbReference>
<dbReference type="Gene3D" id="3.60.21.10">
    <property type="match status" value="1"/>
</dbReference>
<dbReference type="GO" id="GO:0016787">
    <property type="term" value="F:hydrolase activity"/>
    <property type="evidence" value="ECO:0007669"/>
    <property type="project" value="UniProtKB-KW"/>
</dbReference>
<evidence type="ECO:0000313" key="3">
    <source>
        <dbReference type="Proteomes" id="UP001317001"/>
    </source>
</evidence>
<evidence type="ECO:0000259" key="1">
    <source>
        <dbReference type="Pfam" id="PF00149"/>
    </source>
</evidence>
<dbReference type="RefSeq" id="WP_257498289.1">
    <property type="nucleotide sequence ID" value="NZ_CP102382.1"/>
</dbReference>
<dbReference type="InterPro" id="IPR026336">
    <property type="entry name" value="PdeM-like"/>
</dbReference>
<dbReference type="PANTHER" id="PTHR39323">
    <property type="entry name" value="BLR1149 PROTEIN"/>
    <property type="match status" value="1"/>
</dbReference>
<dbReference type="GO" id="GO:0016874">
    <property type="term" value="F:ligase activity"/>
    <property type="evidence" value="ECO:0007669"/>
    <property type="project" value="UniProtKB-KW"/>
</dbReference>
<feature type="domain" description="Calcineurin-like phosphoesterase" evidence="1">
    <location>
        <begin position="29"/>
        <end position="143"/>
    </location>
</feature>
<dbReference type="SUPFAM" id="SSF56300">
    <property type="entry name" value="Metallo-dependent phosphatases"/>
    <property type="match status" value="1"/>
</dbReference>
<name>A0ABY5NPE0_9FLAO</name>
<dbReference type="Proteomes" id="UP001317001">
    <property type="component" value="Chromosome"/>
</dbReference>
<dbReference type="PIRSF" id="PIRSF000887">
    <property type="entry name" value="Pesterase_MJ0037"/>
    <property type="match status" value="1"/>
</dbReference>
<accession>A0ABY5NPE0</accession>
<protein>
    <submittedName>
        <fullName evidence="2">Ligase-associated DNA damage response endonuclease PdeM</fullName>
        <ecNumber evidence="2">3.1.-.-</ecNumber>
    </submittedName>
</protein>
<dbReference type="EC" id="3.1.-.-" evidence="2"/>
<dbReference type="InterPro" id="IPR004843">
    <property type="entry name" value="Calcineurin-like_PHP"/>
</dbReference>
<dbReference type="PANTHER" id="PTHR39323:SF1">
    <property type="entry name" value="BLR1149 PROTEIN"/>
    <property type="match status" value="1"/>
</dbReference>
<sequence length="218" mass="24874">MKIIEKLLHFGGQEFLLNNQRSMFWPALKTLIFSDLHSGKSAYFRKNGIAMPSYLHTLDLQRLKNLISHYQPKDILIVGDLIHAGNNKEVTDLKLLIAENYTINFQLVKGNHDRLSDSFIKNLGFKNIYQHLEICGILLVHEPLENQKLPTISGHFHPGVQIPLLKNKSKRLPCFVVQKNQLILPAFSGFTGMAVQKTKGATTYYGFYESGFFVVQED</sequence>
<keyword evidence="3" id="KW-1185">Reference proteome</keyword>
<dbReference type="GO" id="GO:0004519">
    <property type="term" value="F:endonuclease activity"/>
    <property type="evidence" value="ECO:0007669"/>
    <property type="project" value="UniProtKB-KW"/>
</dbReference>
<keyword evidence="2" id="KW-0436">Ligase</keyword>
<dbReference type="EMBL" id="CP102382">
    <property type="protein sequence ID" value="UUV20388.1"/>
    <property type="molecule type" value="Genomic_DNA"/>
</dbReference>
<keyword evidence="2" id="KW-0540">Nuclease</keyword>
<dbReference type="NCBIfam" id="TIGR04123">
    <property type="entry name" value="P_estr_lig_assc"/>
    <property type="match status" value="1"/>
</dbReference>
<proteinExistence type="predicted"/>
<organism evidence="2 3">
    <name type="scientific">Paenimyroides aestuarii</name>
    <dbReference type="NCBI Taxonomy" id="2968490"/>
    <lineage>
        <taxon>Bacteria</taxon>
        <taxon>Pseudomonadati</taxon>
        <taxon>Bacteroidota</taxon>
        <taxon>Flavobacteriia</taxon>
        <taxon>Flavobacteriales</taxon>
        <taxon>Flavobacteriaceae</taxon>
        <taxon>Paenimyroides</taxon>
    </lineage>
</organism>
<reference evidence="2 3" key="1">
    <citation type="submission" date="2022-08" db="EMBL/GenBank/DDBJ databases">
        <title>Myroides zhujiangensis sp. nov., a novel bacterium isolated from sediment in the Pearl River Estuary.</title>
        <authorList>
            <person name="Cui L."/>
        </authorList>
    </citation>
    <scope>NUCLEOTIDE SEQUENCE [LARGE SCALE GENOMIC DNA]</scope>
    <source>
        <strain evidence="2 3">SCSIO 72103</strain>
    </source>
</reference>
<gene>
    <name evidence="2" type="primary">pdeM</name>
    <name evidence="2" type="ORF">NPX36_08405</name>
</gene>
<keyword evidence="2" id="KW-0378">Hydrolase</keyword>
<evidence type="ECO:0000313" key="2">
    <source>
        <dbReference type="EMBL" id="UUV20388.1"/>
    </source>
</evidence>
<dbReference type="InterPro" id="IPR024173">
    <property type="entry name" value="Pesterase_MJ0037-like"/>
</dbReference>
<dbReference type="Pfam" id="PF00149">
    <property type="entry name" value="Metallophos"/>
    <property type="match status" value="1"/>
</dbReference>
<keyword evidence="2" id="KW-0255">Endonuclease</keyword>